<dbReference type="Proteomes" id="UP000774617">
    <property type="component" value="Unassembled WGS sequence"/>
</dbReference>
<feature type="compositionally biased region" description="Polar residues" evidence="1">
    <location>
        <begin position="9"/>
        <end position="21"/>
    </location>
</feature>
<gene>
    <name evidence="2" type="ORF">B0J12DRAFT_379634</name>
</gene>
<name>A0ABQ8GN84_9PEZI</name>
<reference evidence="2 3" key="1">
    <citation type="journal article" date="2021" name="Nat. Commun.">
        <title>Genetic determinants of endophytism in the Arabidopsis root mycobiome.</title>
        <authorList>
            <person name="Mesny F."/>
            <person name="Miyauchi S."/>
            <person name="Thiergart T."/>
            <person name="Pickel B."/>
            <person name="Atanasova L."/>
            <person name="Karlsson M."/>
            <person name="Huettel B."/>
            <person name="Barry K.W."/>
            <person name="Haridas S."/>
            <person name="Chen C."/>
            <person name="Bauer D."/>
            <person name="Andreopoulos W."/>
            <person name="Pangilinan J."/>
            <person name="LaButti K."/>
            <person name="Riley R."/>
            <person name="Lipzen A."/>
            <person name="Clum A."/>
            <person name="Drula E."/>
            <person name="Henrissat B."/>
            <person name="Kohler A."/>
            <person name="Grigoriev I.V."/>
            <person name="Martin F.M."/>
            <person name="Hacquard S."/>
        </authorList>
    </citation>
    <scope>NUCLEOTIDE SEQUENCE [LARGE SCALE GENOMIC DNA]</scope>
    <source>
        <strain evidence="2 3">MPI-SDFR-AT-0080</strain>
    </source>
</reference>
<keyword evidence="3" id="KW-1185">Reference proteome</keyword>
<protein>
    <submittedName>
        <fullName evidence="2">Uncharacterized protein</fullName>
    </submittedName>
</protein>
<organism evidence="2 3">
    <name type="scientific">Macrophomina phaseolina</name>
    <dbReference type="NCBI Taxonomy" id="35725"/>
    <lineage>
        <taxon>Eukaryota</taxon>
        <taxon>Fungi</taxon>
        <taxon>Dikarya</taxon>
        <taxon>Ascomycota</taxon>
        <taxon>Pezizomycotina</taxon>
        <taxon>Dothideomycetes</taxon>
        <taxon>Dothideomycetes incertae sedis</taxon>
        <taxon>Botryosphaeriales</taxon>
        <taxon>Botryosphaeriaceae</taxon>
        <taxon>Macrophomina</taxon>
    </lineage>
</organism>
<dbReference type="EMBL" id="JAGTJR010000006">
    <property type="protein sequence ID" value="KAH7058981.1"/>
    <property type="molecule type" value="Genomic_DNA"/>
</dbReference>
<accession>A0ABQ8GN84</accession>
<comment type="caution">
    <text evidence="2">The sequence shown here is derived from an EMBL/GenBank/DDBJ whole genome shotgun (WGS) entry which is preliminary data.</text>
</comment>
<evidence type="ECO:0000313" key="3">
    <source>
        <dbReference type="Proteomes" id="UP000774617"/>
    </source>
</evidence>
<evidence type="ECO:0000313" key="2">
    <source>
        <dbReference type="EMBL" id="KAH7058981.1"/>
    </source>
</evidence>
<feature type="region of interest" description="Disordered" evidence="1">
    <location>
        <begin position="1"/>
        <end position="57"/>
    </location>
</feature>
<evidence type="ECO:0000256" key="1">
    <source>
        <dbReference type="SAM" id="MobiDB-lite"/>
    </source>
</evidence>
<sequence>MIDGLPASSALTRAYTVTPQSRSKRKEAPDRRPLPNRRSRRRQVDHQRAPLFTPCPKWPSHVDAERDGTDTAKCVVEWGRCGRTGAEIKRGWCGDSIVTRGRDTRRARARDEIAPGEGDVVAARSLLQQQQGQNRRAYSFLASWANGPSESMERWSRIACACSGQDGRCRERPREKFVVTGSGEGAFQSVCDPVIGVLGKGEEWCK</sequence>
<proteinExistence type="predicted"/>